<keyword evidence="11 12" id="KW-0472">Membrane</keyword>
<accession>A0A6N3SMF0</accession>
<dbReference type="AlphaFoldDB" id="A0A0D6N347"/>
<dbReference type="EMBL" id="BJVU01000001">
    <property type="protein sequence ID" value="GEL57618.1"/>
    <property type="molecule type" value="Genomic_DNA"/>
</dbReference>
<reference evidence="13 15" key="1">
    <citation type="submission" date="2012-11" db="EMBL/GenBank/DDBJ databases">
        <title>Whole genome sequence of Acetobacter cibinongensis 4H-1.</title>
        <authorList>
            <person name="Azuma Y."/>
            <person name="Higashiura N."/>
            <person name="Hirakawa H."/>
            <person name="Matsushita K."/>
        </authorList>
    </citation>
    <scope>NUCLEOTIDE SEQUENCE [LARGE SCALE GENOMIC DNA]</scope>
    <source>
        <strain evidence="13 15">4H-1</strain>
    </source>
</reference>
<feature type="transmembrane region" description="Helical" evidence="12">
    <location>
        <begin position="6"/>
        <end position="27"/>
    </location>
</feature>
<dbReference type="InterPro" id="IPR007078">
    <property type="entry name" value="Haem_export_protD_CcmD"/>
</dbReference>
<dbReference type="GO" id="GO:0005886">
    <property type="term" value="C:plasma membrane"/>
    <property type="evidence" value="ECO:0007669"/>
    <property type="project" value="UniProtKB-SubCell"/>
</dbReference>
<evidence type="ECO:0000313" key="16">
    <source>
        <dbReference type="Proteomes" id="UP000321891"/>
    </source>
</evidence>
<name>A0A0D6N347_9PROT</name>
<gene>
    <name evidence="13" type="ORF">Abci_008_131</name>
    <name evidence="14" type="ORF">ACI01nite_02200</name>
</gene>
<accession>A0A0D6N347</accession>
<keyword evidence="7 12" id="KW-0997">Cell inner membrane</keyword>
<evidence type="ECO:0000256" key="8">
    <source>
        <dbReference type="ARBA" id="ARBA00022692"/>
    </source>
</evidence>
<evidence type="ECO:0000256" key="3">
    <source>
        <dbReference type="ARBA" id="ARBA00008741"/>
    </source>
</evidence>
<comment type="function">
    <text evidence="1 12">Required for the export of heme to the periplasm for the biogenesis of c-type cytochromes.</text>
</comment>
<evidence type="ECO:0000313" key="14">
    <source>
        <dbReference type="EMBL" id="GEL57618.1"/>
    </source>
</evidence>
<dbReference type="STRING" id="1231339.Abci_008_131"/>
<dbReference type="EMBL" id="BAMV01000008">
    <property type="protein sequence ID" value="GAN59998.1"/>
    <property type="molecule type" value="Genomic_DNA"/>
</dbReference>
<comment type="subcellular location">
    <subcellularLocation>
        <location evidence="2 12">Cell inner membrane</location>
        <topology evidence="2 12">Single-pass membrane protein</topology>
    </subcellularLocation>
</comment>
<protein>
    <recommendedName>
        <fullName evidence="4 12">Heme exporter protein D</fullName>
    </recommendedName>
</protein>
<keyword evidence="8 12" id="KW-0812">Transmembrane</keyword>
<evidence type="ECO:0000256" key="12">
    <source>
        <dbReference type="RuleBase" id="RU363101"/>
    </source>
</evidence>
<evidence type="ECO:0000256" key="9">
    <source>
        <dbReference type="ARBA" id="ARBA00022748"/>
    </source>
</evidence>
<dbReference type="GO" id="GO:0017004">
    <property type="term" value="P:cytochrome complex assembly"/>
    <property type="evidence" value="ECO:0007669"/>
    <property type="project" value="UniProtKB-KW"/>
</dbReference>
<dbReference type="Pfam" id="PF04995">
    <property type="entry name" value="CcmD"/>
    <property type="match status" value="1"/>
</dbReference>
<comment type="caution">
    <text evidence="13">The sequence shown here is derived from an EMBL/GenBank/DDBJ whole genome shotgun (WGS) entry which is preliminary data.</text>
</comment>
<evidence type="ECO:0000256" key="5">
    <source>
        <dbReference type="ARBA" id="ARBA00022448"/>
    </source>
</evidence>
<evidence type="ECO:0000313" key="13">
    <source>
        <dbReference type="EMBL" id="GAN59998.1"/>
    </source>
</evidence>
<dbReference type="Proteomes" id="UP000321891">
    <property type="component" value="Unassembled WGS sequence"/>
</dbReference>
<evidence type="ECO:0000256" key="11">
    <source>
        <dbReference type="ARBA" id="ARBA00023136"/>
    </source>
</evidence>
<dbReference type="Proteomes" id="UP000032671">
    <property type="component" value="Unassembled WGS sequence"/>
</dbReference>
<keyword evidence="10 12" id="KW-1133">Transmembrane helix</keyword>
<keyword evidence="5 12" id="KW-0813">Transport</keyword>
<dbReference type="RefSeq" id="WP_108912397.1">
    <property type="nucleotide sequence ID" value="NZ_BAMV01000008.1"/>
</dbReference>
<organism evidence="13 15">
    <name type="scientific">Acetobacter cibinongensis</name>
    <dbReference type="NCBI Taxonomy" id="146475"/>
    <lineage>
        <taxon>Bacteria</taxon>
        <taxon>Pseudomonadati</taxon>
        <taxon>Pseudomonadota</taxon>
        <taxon>Alphaproteobacteria</taxon>
        <taxon>Acetobacterales</taxon>
        <taxon>Acetobacteraceae</taxon>
        <taxon>Acetobacter</taxon>
    </lineage>
</organism>
<proteinExistence type="inferred from homology"/>
<evidence type="ECO:0000256" key="2">
    <source>
        <dbReference type="ARBA" id="ARBA00004377"/>
    </source>
</evidence>
<keyword evidence="9 12" id="KW-0201">Cytochrome c-type biogenesis</keyword>
<evidence type="ECO:0000256" key="1">
    <source>
        <dbReference type="ARBA" id="ARBA00002442"/>
    </source>
</evidence>
<reference evidence="14 16" key="2">
    <citation type="submission" date="2019-07" db="EMBL/GenBank/DDBJ databases">
        <title>Whole genome shotgun sequence of Acetobacter cibinongensis NBRC 16605.</title>
        <authorList>
            <person name="Hosoyama A."/>
            <person name="Uohara A."/>
            <person name="Ohji S."/>
            <person name="Ichikawa N."/>
        </authorList>
    </citation>
    <scope>NUCLEOTIDE SEQUENCE [LARGE SCALE GENOMIC DNA]</scope>
    <source>
        <strain evidence="14 16">NBRC 16605</strain>
    </source>
</reference>
<comment type="similarity">
    <text evidence="3 12">Belongs to the CcmD/CycX/HelD family.</text>
</comment>
<evidence type="ECO:0000313" key="15">
    <source>
        <dbReference type="Proteomes" id="UP000032671"/>
    </source>
</evidence>
<keyword evidence="6 12" id="KW-1003">Cell membrane</keyword>
<evidence type="ECO:0000256" key="6">
    <source>
        <dbReference type="ARBA" id="ARBA00022475"/>
    </source>
</evidence>
<dbReference type="GO" id="GO:0015886">
    <property type="term" value="P:heme transport"/>
    <property type="evidence" value="ECO:0007669"/>
    <property type="project" value="InterPro"/>
</dbReference>
<evidence type="ECO:0000256" key="10">
    <source>
        <dbReference type="ARBA" id="ARBA00022989"/>
    </source>
</evidence>
<evidence type="ECO:0000256" key="4">
    <source>
        <dbReference type="ARBA" id="ARBA00016461"/>
    </source>
</evidence>
<sequence length="53" mass="5593">MTHLPYILASYGLFAGLAIALTVNATLRLKTARARLALLERPSSRPPGASSSP</sequence>
<evidence type="ECO:0000256" key="7">
    <source>
        <dbReference type="ARBA" id="ARBA00022519"/>
    </source>
</evidence>
<keyword evidence="16" id="KW-1185">Reference proteome</keyword>